<reference evidence="5 6" key="1">
    <citation type="submission" date="2016-11" db="EMBL/GenBank/DDBJ databases">
        <title>The macronuclear genome of Stentor coeruleus: a giant cell with tiny introns.</title>
        <authorList>
            <person name="Slabodnick M."/>
            <person name="Ruby J.G."/>
            <person name="Reiff S.B."/>
            <person name="Swart E.C."/>
            <person name="Gosai S."/>
            <person name="Prabakaran S."/>
            <person name="Witkowska E."/>
            <person name="Larue G.E."/>
            <person name="Fisher S."/>
            <person name="Freeman R.M."/>
            <person name="Gunawardena J."/>
            <person name="Chu W."/>
            <person name="Stover N.A."/>
            <person name="Gregory B.D."/>
            <person name="Nowacki M."/>
            <person name="Derisi J."/>
            <person name="Roy S.W."/>
            <person name="Marshall W.F."/>
            <person name="Sood P."/>
        </authorList>
    </citation>
    <scope>NUCLEOTIDE SEQUENCE [LARGE SCALE GENOMIC DNA]</scope>
    <source>
        <strain evidence="5">WM001</strain>
    </source>
</reference>
<evidence type="ECO:0000313" key="5">
    <source>
        <dbReference type="EMBL" id="OMJ70747.1"/>
    </source>
</evidence>
<sequence length="179" mass="20784">MNRKVKLLNIELGKVILVPFENSMAEKYYEWMQNPDLLEATSTDQMTLEEVRNIFFMYQTDPNKYAYMICDRNLFSSENPSLSMIGDVNLFVNESLEGELNIMIANENYRKQGIASEVIRCMISLCSGAFFLSKLIAKISESNQASQRLFKKLGFSEYCHDTDFHQVHYCYMLSNAIIF</sequence>
<evidence type="ECO:0000256" key="2">
    <source>
        <dbReference type="ARBA" id="ARBA00022679"/>
    </source>
</evidence>
<keyword evidence="3" id="KW-0012">Acyltransferase</keyword>
<accession>A0A1R2B1X3</accession>
<dbReference type="SUPFAM" id="SSF55729">
    <property type="entry name" value="Acyl-CoA N-acyltransferases (Nat)"/>
    <property type="match status" value="1"/>
</dbReference>
<keyword evidence="2" id="KW-0808">Transferase</keyword>
<dbReference type="Pfam" id="PF13302">
    <property type="entry name" value="Acetyltransf_3"/>
    <property type="match status" value="1"/>
</dbReference>
<dbReference type="PROSITE" id="PS51186">
    <property type="entry name" value="GNAT"/>
    <property type="match status" value="1"/>
</dbReference>
<dbReference type="PANTHER" id="PTHR13256:SF16">
    <property type="entry name" value="ALPHA_BETA-TUBULIN-N-ACETYLTRANSFERASE 9"/>
    <property type="match status" value="1"/>
</dbReference>
<dbReference type="InterPro" id="IPR000182">
    <property type="entry name" value="GNAT_dom"/>
</dbReference>
<keyword evidence="6" id="KW-1185">Reference proteome</keyword>
<dbReference type="Gene3D" id="3.40.630.30">
    <property type="match status" value="1"/>
</dbReference>
<comment type="similarity">
    <text evidence="1">Belongs to the acetyltransferase family. GNAT subfamily.</text>
</comment>
<dbReference type="PANTHER" id="PTHR13256">
    <property type="entry name" value="N-ACETYLTRANSFERASE 9"/>
    <property type="match status" value="1"/>
</dbReference>
<dbReference type="GO" id="GO:0008080">
    <property type="term" value="F:N-acetyltransferase activity"/>
    <property type="evidence" value="ECO:0007669"/>
    <property type="project" value="InterPro"/>
</dbReference>
<dbReference type="Proteomes" id="UP000187209">
    <property type="component" value="Unassembled WGS sequence"/>
</dbReference>
<dbReference type="OrthoDB" id="5043642at2759"/>
<evidence type="ECO:0000259" key="4">
    <source>
        <dbReference type="PROSITE" id="PS51186"/>
    </source>
</evidence>
<gene>
    <name evidence="5" type="ORF">SteCoe_31196</name>
</gene>
<name>A0A1R2B1X3_9CILI</name>
<dbReference type="InterPro" id="IPR039135">
    <property type="entry name" value="NAT9-like"/>
</dbReference>
<proteinExistence type="inferred from homology"/>
<feature type="domain" description="N-acetyltransferase" evidence="4">
    <location>
        <begin position="35"/>
        <end position="176"/>
    </location>
</feature>
<dbReference type="AlphaFoldDB" id="A0A1R2B1X3"/>
<evidence type="ECO:0000256" key="1">
    <source>
        <dbReference type="ARBA" id="ARBA00009342"/>
    </source>
</evidence>
<dbReference type="InterPro" id="IPR016181">
    <property type="entry name" value="Acyl_CoA_acyltransferase"/>
</dbReference>
<evidence type="ECO:0000256" key="3">
    <source>
        <dbReference type="ARBA" id="ARBA00023315"/>
    </source>
</evidence>
<evidence type="ECO:0000313" key="6">
    <source>
        <dbReference type="Proteomes" id="UP000187209"/>
    </source>
</evidence>
<comment type="caution">
    <text evidence="5">The sequence shown here is derived from an EMBL/GenBank/DDBJ whole genome shotgun (WGS) entry which is preliminary data.</text>
</comment>
<organism evidence="5 6">
    <name type="scientific">Stentor coeruleus</name>
    <dbReference type="NCBI Taxonomy" id="5963"/>
    <lineage>
        <taxon>Eukaryota</taxon>
        <taxon>Sar</taxon>
        <taxon>Alveolata</taxon>
        <taxon>Ciliophora</taxon>
        <taxon>Postciliodesmatophora</taxon>
        <taxon>Heterotrichea</taxon>
        <taxon>Heterotrichida</taxon>
        <taxon>Stentoridae</taxon>
        <taxon>Stentor</taxon>
    </lineage>
</organism>
<dbReference type="EMBL" id="MPUH01001057">
    <property type="protein sequence ID" value="OMJ70747.1"/>
    <property type="molecule type" value="Genomic_DNA"/>
</dbReference>
<protein>
    <recommendedName>
        <fullName evidence="4">N-acetyltransferase domain-containing protein</fullName>
    </recommendedName>
</protein>